<comment type="subcellular location">
    <subcellularLocation>
        <location evidence="7">Cytoplasm</location>
    </subcellularLocation>
</comment>
<dbReference type="AlphaFoldDB" id="A0A6C7UJC1"/>
<keyword evidence="2 7" id="KW-0698">rRNA processing</keyword>
<dbReference type="InterPro" id="IPR011530">
    <property type="entry name" value="rRNA_adenine_dimethylase"/>
</dbReference>
<dbReference type="PANTHER" id="PTHR11727">
    <property type="entry name" value="DIMETHYLADENOSINE TRANSFERASE"/>
    <property type="match status" value="1"/>
</dbReference>
<feature type="binding site" evidence="7 8">
    <location>
        <position position="11"/>
    </location>
    <ligand>
        <name>S-adenosyl-L-methionine</name>
        <dbReference type="ChEBI" id="CHEBI:59789"/>
    </ligand>
</feature>
<accession>A0A6C7UJC1</accession>
<comment type="similarity">
    <text evidence="7">Belongs to the class I-like SAM-binding methyltransferase superfamily. rRNA adenine N(6)-methyltransferase family. RsmA subfamily.</text>
</comment>
<evidence type="ECO:0000256" key="9">
    <source>
        <dbReference type="SAM" id="Coils"/>
    </source>
</evidence>
<dbReference type="PROSITE" id="PS01131">
    <property type="entry name" value="RRNA_A_DIMETH"/>
    <property type="match status" value="1"/>
</dbReference>
<feature type="binding site" evidence="7 8">
    <location>
        <position position="37"/>
    </location>
    <ligand>
        <name>S-adenosyl-L-methionine</name>
        <dbReference type="ChEBI" id="CHEBI:59789"/>
    </ligand>
</feature>
<evidence type="ECO:0000256" key="4">
    <source>
        <dbReference type="ARBA" id="ARBA00022679"/>
    </source>
</evidence>
<feature type="binding site" evidence="7 8">
    <location>
        <position position="102"/>
    </location>
    <ligand>
        <name>S-adenosyl-L-methionine</name>
        <dbReference type="ChEBI" id="CHEBI:59789"/>
    </ligand>
</feature>
<dbReference type="GO" id="GO:0005829">
    <property type="term" value="C:cytosol"/>
    <property type="evidence" value="ECO:0007669"/>
    <property type="project" value="TreeGrafter"/>
</dbReference>
<keyword evidence="3 7" id="KW-0489">Methyltransferase</keyword>
<evidence type="ECO:0000259" key="10">
    <source>
        <dbReference type="SMART" id="SM00650"/>
    </source>
</evidence>
<proteinExistence type="inferred from homology"/>
<evidence type="ECO:0000256" key="1">
    <source>
        <dbReference type="ARBA" id="ARBA00022490"/>
    </source>
</evidence>
<evidence type="ECO:0000256" key="5">
    <source>
        <dbReference type="ARBA" id="ARBA00022691"/>
    </source>
</evidence>
<feature type="domain" description="Ribosomal RNA adenine methylase transferase N-terminal" evidence="10">
    <location>
        <begin position="18"/>
        <end position="186"/>
    </location>
</feature>
<feature type="coiled-coil region" evidence="9">
    <location>
        <begin position="209"/>
        <end position="263"/>
    </location>
</feature>
<dbReference type="GO" id="GO:0052908">
    <property type="term" value="F:16S rRNA (adenine(1518)-N(6)/adenine(1519)-N(6))-dimethyltransferase activity"/>
    <property type="evidence" value="ECO:0007669"/>
    <property type="project" value="UniProtKB-EC"/>
</dbReference>
<organism evidence="11">
    <name type="scientific">Campylobacter jejuni</name>
    <dbReference type="NCBI Taxonomy" id="197"/>
    <lineage>
        <taxon>Bacteria</taxon>
        <taxon>Pseudomonadati</taxon>
        <taxon>Campylobacterota</taxon>
        <taxon>Epsilonproteobacteria</taxon>
        <taxon>Campylobacterales</taxon>
        <taxon>Campylobacteraceae</taxon>
        <taxon>Campylobacter</taxon>
    </lineage>
</organism>
<evidence type="ECO:0000313" key="11">
    <source>
        <dbReference type="EMBL" id="ECV1059135.1"/>
    </source>
</evidence>
<feature type="binding site" evidence="7 8">
    <location>
        <position position="13"/>
    </location>
    <ligand>
        <name>S-adenosyl-L-methionine</name>
        <dbReference type="ChEBI" id="CHEBI:59789"/>
    </ligand>
</feature>
<dbReference type="InterPro" id="IPR020596">
    <property type="entry name" value="rRNA_Ade_Mease_Trfase_CS"/>
</dbReference>
<comment type="catalytic activity">
    <reaction evidence="7">
        <text>adenosine(1518)/adenosine(1519) in 16S rRNA + 4 S-adenosyl-L-methionine = N(6)-dimethyladenosine(1518)/N(6)-dimethyladenosine(1519) in 16S rRNA + 4 S-adenosyl-L-homocysteine + 4 H(+)</text>
        <dbReference type="Rhea" id="RHEA:19609"/>
        <dbReference type="Rhea" id="RHEA-COMP:10232"/>
        <dbReference type="Rhea" id="RHEA-COMP:10233"/>
        <dbReference type="ChEBI" id="CHEBI:15378"/>
        <dbReference type="ChEBI" id="CHEBI:57856"/>
        <dbReference type="ChEBI" id="CHEBI:59789"/>
        <dbReference type="ChEBI" id="CHEBI:74411"/>
        <dbReference type="ChEBI" id="CHEBI:74493"/>
        <dbReference type="EC" id="2.1.1.182"/>
    </reaction>
</comment>
<protein>
    <recommendedName>
        <fullName evidence="7">Ribosomal RNA small subunit methyltransferase A</fullName>
        <ecNumber evidence="7">2.1.1.182</ecNumber>
    </recommendedName>
    <alternativeName>
        <fullName evidence="7">16S rRNA (adenine(1518)-N(6)/adenine(1519)-N(6))-dimethyltransferase</fullName>
    </alternativeName>
    <alternativeName>
        <fullName evidence="7">16S rRNA dimethyladenosine transferase</fullName>
    </alternativeName>
    <alternativeName>
        <fullName evidence="7">16S rRNA dimethylase</fullName>
    </alternativeName>
    <alternativeName>
        <fullName evidence="7">S-adenosylmethionine-6-N', N'-adenosyl(rRNA) dimethyltransferase</fullName>
    </alternativeName>
</protein>
<dbReference type="PANTHER" id="PTHR11727:SF7">
    <property type="entry name" value="DIMETHYLADENOSINE TRANSFERASE-RELATED"/>
    <property type="match status" value="1"/>
</dbReference>
<dbReference type="Gene3D" id="1.10.8.100">
    <property type="entry name" value="Ribosomal RNA adenine dimethylase-like, domain 2"/>
    <property type="match status" value="1"/>
</dbReference>
<evidence type="ECO:0000256" key="8">
    <source>
        <dbReference type="PROSITE-ProRule" id="PRU01026"/>
    </source>
</evidence>
<keyword evidence="5 7" id="KW-0949">S-adenosyl-L-methionine</keyword>
<dbReference type="EC" id="2.1.1.182" evidence="7"/>
<dbReference type="InterPro" id="IPR023165">
    <property type="entry name" value="rRNA_Ade_diMease-like_C"/>
</dbReference>
<dbReference type="PROSITE" id="PS51689">
    <property type="entry name" value="SAM_RNA_A_N6_MT"/>
    <property type="match status" value="1"/>
</dbReference>
<evidence type="ECO:0000256" key="7">
    <source>
        <dbReference type="HAMAP-Rule" id="MF_00607"/>
    </source>
</evidence>
<dbReference type="NCBIfam" id="TIGR00755">
    <property type="entry name" value="ksgA"/>
    <property type="match status" value="1"/>
</dbReference>
<gene>
    <name evidence="7 11" type="primary">rsmA</name>
    <name evidence="7" type="synonym">ksgA</name>
    <name evidence="12" type="ORF">F2N06_03480</name>
    <name evidence="11" type="ORF">F2N15_02845</name>
</gene>
<name>A0A6C7UJC1_CAMJU</name>
<keyword evidence="9" id="KW-0175">Coiled coil</keyword>
<evidence type="ECO:0000256" key="3">
    <source>
        <dbReference type="ARBA" id="ARBA00022603"/>
    </source>
</evidence>
<evidence type="ECO:0000256" key="6">
    <source>
        <dbReference type="ARBA" id="ARBA00022884"/>
    </source>
</evidence>
<dbReference type="HAMAP" id="MF_00607">
    <property type="entry name" value="16SrRNA_methyltr_A"/>
    <property type="match status" value="1"/>
</dbReference>
<reference evidence="11" key="1">
    <citation type="submission" date="2019-09" db="EMBL/GenBank/DDBJ databases">
        <authorList>
            <consortium name="GenomeTrakr network: Whole genome sequencing for foodborne pathogen traceback"/>
        </authorList>
    </citation>
    <scope>NUCLEOTIDE SEQUENCE</scope>
    <source>
        <strain evidence="12">TTU_583</strain>
        <strain evidence="11">TTU_586</strain>
    </source>
</reference>
<keyword evidence="6 7" id="KW-0694">RNA-binding</keyword>
<evidence type="ECO:0000313" key="12">
    <source>
        <dbReference type="EMBL" id="ECV9657071.1"/>
    </source>
</evidence>
<dbReference type="CDD" id="cd02440">
    <property type="entry name" value="AdoMet_MTases"/>
    <property type="match status" value="1"/>
</dbReference>
<dbReference type="SUPFAM" id="SSF53335">
    <property type="entry name" value="S-adenosyl-L-methionine-dependent methyltransferases"/>
    <property type="match status" value="1"/>
</dbReference>
<dbReference type="EMBL" id="AAKSZQ010000004">
    <property type="protein sequence ID" value="ECV1059135.1"/>
    <property type="molecule type" value="Genomic_DNA"/>
</dbReference>
<dbReference type="SMART" id="SM00650">
    <property type="entry name" value="rADc"/>
    <property type="match status" value="1"/>
</dbReference>
<comment type="function">
    <text evidence="7">Specifically dimethylates two adjacent adenosines (A1518 and A1519) in the loop of a conserved hairpin near the 3'-end of 16S rRNA in the 30S particle. May play a critical role in biogenesis of 30S subunits.</text>
</comment>
<evidence type="ECO:0000256" key="2">
    <source>
        <dbReference type="ARBA" id="ARBA00022552"/>
    </source>
</evidence>
<keyword evidence="1 7" id="KW-0963">Cytoplasm</keyword>
<keyword evidence="4 7" id="KW-0808">Transferase</keyword>
<dbReference type="EMBL" id="AAKUWM010000004">
    <property type="protein sequence ID" value="ECV9657071.1"/>
    <property type="molecule type" value="Genomic_DNA"/>
</dbReference>
<dbReference type="InterPro" id="IPR029063">
    <property type="entry name" value="SAM-dependent_MTases_sf"/>
</dbReference>
<feature type="binding site" evidence="7 8">
    <location>
        <position position="85"/>
    </location>
    <ligand>
        <name>S-adenosyl-L-methionine</name>
        <dbReference type="ChEBI" id="CHEBI:59789"/>
    </ligand>
</feature>
<feature type="binding site" evidence="7 8">
    <location>
        <position position="57"/>
    </location>
    <ligand>
        <name>S-adenosyl-L-methionine</name>
        <dbReference type="ChEBI" id="CHEBI:59789"/>
    </ligand>
</feature>
<dbReference type="InterPro" id="IPR020598">
    <property type="entry name" value="rRNA_Ade_methylase_Trfase_N"/>
</dbReference>
<sequence>MMKAKKHYGQNFLNDKSILSKIIQAIPKDTENIVEIGPGLGDLTQELLKVSHVKAYEIDDDLIPILRKKFQKELDCGKLNLLHQDASKLACFDEKKYFLVANLPYYVASHLILQALEDKNCSGLIVMVQKEMALKFCAHSGESDFSALGVLSAMICEREILFDVEPECFNPPPKVVSAVMKMIKFRAYQDLCEIHAFKAFLKDCFKAPRKQLLGNLKNHKAELAEVFQELKLNLNLRPHELCVDSYLKIYEKVKEEYERKQQRKQ</sequence>
<comment type="caution">
    <text evidence="11">The sequence shown here is derived from an EMBL/GenBank/DDBJ whole genome shotgun (WGS) entry which is preliminary data.</text>
</comment>
<dbReference type="InterPro" id="IPR001737">
    <property type="entry name" value="KsgA/Erm"/>
</dbReference>
<dbReference type="GO" id="GO:0003723">
    <property type="term" value="F:RNA binding"/>
    <property type="evidence" value="ECO:0007669"/>
    <property type="project" value="UniProtKB-UniRule"/>
</dbReference>
<dbReference type="Gene3D" id="3.40.50.150">
    <property type="entry name" value="Vaccinia Virus protein VP39"/>
    <property type="match status" value="1"/>
</dbReference>
<dbReference type="Pfam" id="PF00398">
    <property type="entry name" value="RrnaAD"/>
    <property type="match status" value="1"/>
</dbReference>